<protein>
    <submittedName>
        <fullName evidence="1">Uncharacterized protein</fullName>
    </submittedName>
</protein>
<evidence type="ECO:0000313" key="1">
    <source>
        <dbReference type="EMBL" id="BFD45845.1"/>
    </source>
</evidence>
<dbReference type="EMBL" id="AP029170">
    <property type="protein sequence ID" value="BFD45845.1"/>
    <property type="molecule type" value="Genomic_DNA"/>
</dbReference>
<gene>
    <name evidence="1" type="ORF">DMENIID0002_04910</name>
</gene>
<accession>A0AAT9G7Z3</accession>
<organism evidence="1">
    <name type="scientific">Candidatus Tisiphia endosymbiont of Sergentomyia squamirostris</name>
    <dbReference type="NCBI Taxonomy" id="3113639"/>
    <lineage>
        <taxon>Bacteria</taxon>
        <taxon>Pseudomonadati</taxon>
        <taxon>Pseudomonadota</taxon>
        <taxon>Alphaproteobacteria</taxon>
        <taxon>Rickettsiales</taxon>
        <taxon>Rickettsiaceae</taxon>
        <taxon>Rickettsieae</taxon>
        <taxon>Candidatus Tisiphia</taxon>
    </lineage>
</organism>
<dbReference type="AlphaFoldDB" id="A0AAT9G7Z3"/>
<sequence length="275" mass="32024">MDRAKKLGGDIYAPYSLSDHWQTFVDINKYFHNSNWNNSILVFSNEWFLQPNDLGYSSFYNYLVTQCWKQFQLLEDFTDFSLLWSFFTHAINLRNLKPRSYLIDTVRHLILISKGSAIAFKPSTDDTGLPMNLIQQIYVNDYNLKDYIPNIMQPAKFTKNSKVYYSLSFPTLFNSSPYCRNPPSIIEDQREIKRLLDILINTIHQIESHSANSLKNIKFELFHSGNDPFGQILSSKIISEDDARFLEYNSKGKEERVFCSSSSFFNGCIAICNNE</sequence>
<reference evidence="1" key="1">
    <citation type="submission" date="2024-01" db="EMBL/GenBank/DDBJ databases">
        <title>Sequencing the genomes of a sandfly, Sergentomyia squamirostris, and its two endosymbionts.</title>
        <authorList>
            <person name="Itokawa K."/>
            <person name="Sanjoba C."/>
        </authorList>
    </citation>
    <scope>NUCLEOTIDE SEQUENCE</scope>
    <source>
        <strain evidence="1">RiSSQ</strain>
    </source>
</reference>
<proteinExistence type="predicted"/>
<name>A0AAT9G7Z3_9RICK</name>